<dbReference type="Proteomes" id="UP000284706">
    <property type="component" value="Unassembled WGS sequence"/>
</dbReference>
<dbReference type="AlphaFoldDB" id="A0A409XAD2"/>
<organism evidence="2 3">
    <name type="scientific">Gymnopilus dilepis</name>
    <dbReference type="NCBI Taxonomy" id="231916"/>
    <lineage>
        <taxon>Eukaryota</taxon>
        <taxon>Fungi</taxon>
        <taxon>Dikarya</taxon>
        <taxon>Basidiomycota</taxon>
        <taxon>Agaricomycotina</taxon>
        <taxon>Agaricomycetes</taxon>
        <taxon>Agaricomycetidae</taxon>
        <taxon>Agaricales</taxon>
        <taxon>Agaricineae</taxon>
        <taxon>Hymenogastraceae</taxon>
        <taxon>Gymnopilus</taxon>
    </lineage>
</organism>
<feature type="region of interest" description="Disordered" evidence="1">
    <location>
        <begin position="1"/>
        <end position="22"/>
    </location>
</feature>
<proteinExistence type="predicted"/>
<gene>
    <name evidence="2" type="ORF">CVT26_011822</name>
</gene>
<keyword evidence="3" id="KW-1185">Reference proteome</keyword>
<protein>
    <submittedName>
        <fullName evidence="2">Uncharacterized protein</fullName>
    </submittedName>
</protein>
<sequence length="77" mass="8516">MPARRTRDIAPLTPHPLPAYPRTNTKLQLGIKHETPHIPRQPLAIQHGAREAHRAHRVGEDDGVVEVRLGLALEGLA</sequence>
<feature type="non-terminal residue" evidence="2">
    <location>
        <position position="77"/>
    </location>
</feature>
<reference evidence="2 3" key="1">
    <citation type="journal article" date="2018" name="Evol. Lett.">
        <title>Horizontal gene cluster transfer increased hallucinogenic mushroom diversity.</title>
        <authorList>
            <person name="Reynolds H.T."/>
            <person name="Vijayakumar V."/>
            <person name="Gluck-Thaler E."/>
            <person name="Korotkin H.B."/>
            <person name="Matheny P.B."/>
            <person name="Slot J.C."/>
        </authorList>
    </citation>
    <scope>NUCLEOTIDE SEQUENCE [LARGE SCALE GENOMIC DNA]</scope>
    <source>
        <strain evidence="2 3">SRW20</strain>
    </source>
</reference>
<evidence type="ECO:0000313" key="3">
    <source>
        <dbReference type="Proteomes" id="UP000284706"/>
    </source>
</evidence>
<dbReference type="InParanoid" id="A0A409XAD2"/>
<name>A0A409XAD2_9AGAR</name>
<accession>A0A409XAD2</accession>
<dbReference type="EMBL" id="NHYE01003792">
    <property type="protein sequence ID" value="PPQ87726.1"/>
    <property type="molecule type" value="Genomic_DNA"/>
</dbReference>
<evidence type="ECO:0000313" key="2">
    <source>
        <dbReference type="EMBL" id="PPQ87726.1"/>
    </source>
</evidence>
<evidence type="ECO:0000256" key="1">
    <source>
        <dbReference type="SAM" id="MobiDB-lite"/>
    </source>
</evidence>
<comment type="caution">
    <text evidence="2">The sequence shown here is derived from an EMBL/GenBank/DDBJ whole genome shotgun (WGS) entry which is preliminary data.</text>
</comment>